<proteinExistence type="predicted"/>
<sequence length="66" mass="7678">MSEDEIITFIKNDTGQELNDFKDWKLGNCLDLISRISEEFANQQNKSTKEESLELIKFCKSYPGML</sequence>
<protein>
    <submittedName>
        <fullName evidence="1">Uncharacterized protein</fullName>
    </submittedName>
</protein>
<comment type="caution">
    <text evidence="1">The sequence shown here is derived from an EMBL/GenBank/DDBJ whole genome shotgun (WGS) entry which is preliminary data.</text>
</comment>
<dbReference type="EMBL" id="QTJX01000004">
    <property type="protein sequence ID" value="RDY58483.1"/>
    <property type="molecule type" value="Genomic_DNA"/>
</dbReference>
<dbReference type="AlphaFoldDB" id="A0A371JMW7"/>
<evidence type="ECO:0000313" key="1">
    <source>
        <dbReference type="EMBL" id="RDY58483.1"/>
    </source>
</evidence>
<name>A0A371JMW7_9FLAO</name>
<organism evidence="1 2">
    <name type="scientific">Flagellimonas nanhaiensis</name>
    <dbReference type="NCBI Taxonomy" id="2292706"/>
    <lineage>
        <taxon>Bacteria</taxon>
        <taxon>Pseudomonadati</taxon>
        <taxon>Bacteroidota</taxon>
        <taxon>Flavobacteriia</taxon>
        <taxon>Flavobacteriales</taxon>
        <taxon>Flavobacteriaceae</taxon>
        <taxon>Flagellimonas</taxon>
    </lineage>
</organism>
<gene>
    <name evidence="1" type="ORF">DX873_15900</name>
</gene>
<dbReference type="Proteomes" id="UP000261828">
    <property type="component" value="Unassembled WGS sequence"/>
</dbReference>
<dbReference type="RefSeq" id="WP_147296678.1">
    <property type="nucleotide sequence ID" value="NZ_QTJX01000004.1"/>
</dbReference>
<keyword evidence="2" id="KW-1185">Reference proteome</keyword>
<reference evidence="1 2" key="1">
    <citation type="submission" date="2018-08" db="EMBL/GenBank/DDBJ databases">
        <title>Muricauda nanhaiensis sp. nov., isolated from seawater of the South China Sea.</title>
        <authorList>
            <person name="Dang Y."/>
        </authorList>
    </citation>
    <scope>NUCLEOTIDE SEQUENCE [LARGE SCALE GENOMIC DNA]</scope>
    <source>
        <strain evidence="1 2">SM1704</strain>
    </source>
</reference>
<accession>A0A371JMW7</accession>
<feature type="non-terminal residue" evidence="1">
    <location>
        <position position="66"/>
    </location>
</feature>
<evidence type="ECO:0000313" key="2">
    <source>
        <dbReference type="Proteomes" id="UP000261828"/>
    </source>
</evidence>